<name>A0ABS2N6T6_9BACI</name>
<keyword evidence="1" id="KW-0489">Methyltransferase</keyword>
<dbReference type="RefSeq" id="WP_205167815.1">
    <property type="nucleotide sequence ID" value="NZ_JAFBDZ010000001.1"/>
</dbReference>
<keyword evidence="1" id="KW-0808">Transferase</keyword>
<proteinExistence type="predicted"/>
<protein>
    <submittedName>
        <fullName evidence="1">Trans-aconitate methyltransferase</fullName>
    </submittedName>
</protein>
<dbReference type="Proteomes" id="UP001646157">
    <property type="component" value="Unassembled WGS sequence"/>
</dbReference>
<evidence type="ECO:0000313" key="2">
    <source>
        <dbReference type="Proteomes" id="UP001646157"/>
    </source>
</evidence>
<evidence type="ECO:0000313" key="1">
    <source>
        <dbReference type="EMBL" id="MBM7583542.1"/>
    </source>
</evidence>
<gene>
    <name evidence="1" type="ORF">JOC86_000079</name>
</gene>
<dbReference type="InterPro" id="IPR036173">
    <property type="entry name" value="G39-like_N_sf"/>
</dbReference>
<sequence length="114" mass="13477">MIKRETYRLLELISDYYHQFKINQKKIDIWHVVLQTYSFEEIEANLIAYVARSPYPPMLSELTRKEENISRVIPDRTDTIAILYPTSKPANEEVVQTELAKMREILGIRRDSCS</sequence>
<dbReference type="Gene3D" id="1.10.8.200">
    <property type="entry name" value="Replisome organizer (g39p helicase loader/inhibitor protein)"/>
    <property type="match status" value="1"/>
</dbReference>
<dbReference type="EMBL" id="JAFBDZ010000001">
    <property type="protein sequence ID" value="MBM7583542.1"/>
    <property type="molecule type" value="Genomic_DNA"/>
</dbReference>
<reference evidence="1 2" key="1">
    <citation type="submission" date="2021-01" db="EMBL/GenBank/DDBJ databases">
        <title>Genomic Encyclopedia of Type Strains, Phase IV (KMG-IV): sequencing the most valuable type-strain genomes for metagenomic binning, comparative biology and taxonomic classification.</title>
        <authorList>
            <person name="Goeker M."/>
        </authorList>
    </citation>
    <scope>NUCLEOTIDE SEQUENCE [LARGE SCALE GENOMIC DNA]</scope>
    <source>
        <strain evidence="1 2">DSM 24834</strain>
    </source>
</reference>
<accession>A0ABS2N6T6</accession>
<dbReference type="GO" id="GO:0032259">
    <property type="term" value="P:methylation"/>
    <property type="evidence" value="ECO:0007669"/>
    <property type="project" value="UniProtKB-KW"/>
</dbReference>
<dbReference type="GO" id="GO:0008168">
    <property type="term" value="F:methyltransferase activity"/>
    <property type="evidence" value="ECO:0007669"/>
    <property type="project" value="UniProtKB-KW"/>
</dbReference>
<organism evidence="1 2">
    <name type="scientific">Rossellomorea pakistanensis</name>
    <dbReference type="NCBI Taxonomy" id="992288"/>
    <lineage>
        <taxon>Bacteria</taxon>
        <taxon>Bacillati</taxon>
        <taxon>Bacillota</taxon>
        <taxon>Bacilli</taxon>
        <taxon>Bacillales</taxon>
        <taxon>Bacillaceae</taxon>
        <taxon>Rossellomorea</taxon>
    </lineage>
</organism>
<dbReference type="SUPFAM" id="SSF89064">
    <property type="entry name" value="Replisome organizer (g39p helicase loader/inhibitor protein)"/>
    <property type="match status" value="1"/>
</dbReference>
<keyword evidence="2" id="KW-1185">Reference proteome</keyword>
<comment type="caution">
    <text evidence="1">The sequence shown here is derived from an EMBL/GenBank/DDBJ whole genome shotgun (WGS) entry which is preliminary data.</text>
</comment>